<feature type="compositionally biased region" description="Basic and acidic residues" evidence="4">
    <location>
        <begin position="155"/>
        <end position="164"/>
    </location>
</feature>
<evidence type="ECO:0000259" key="5">
    <source>
        <dbReference type="PROSITE" id="PS50102"/>
    </source>
</evidence>
<dbReference type="GeneID" id="37004825"/>
<dbReference type="GO" id="GO:0005654">
    <property type="term" value="C:nucleoplasm"/>
    <property type="evidence" value="ECO:0007669"/>
    <property type="project" value="TreeGrafter"/>
</dbReference>
<dbReference type="AlphaFoldDB" id="A0A2V1AFN2"/>
<feature type="domain" description="RRM" evidence="5">
    <location>
        <begin position="81"/>
        <end position="159"/>
    </location>
</feature>
<dbReference type="Pfam" id="PF00076">
    <property type="entry name" value="RRM_1"/>
    <property type="match status" value="1"/>
</dbReference>
<comment type="caution">
    <text evidence="6">The sequence shown here is derived from an EMBL/GenBank/DDBJ whole genome shotgun (WGS) entry which is preliminary data.</text>
</comment>
<dbReference type="SMART" id="SM00360">
    <property type="entry name" value="RRM"/>
    <property type="match status" value="1"/>
</dbReference>
<protein>
    <recommendedName>
        <fullName evidence="5">RRM domain-containing protein</fullName>
    </recommendedName>
</protein>
<evidence type="ECO:0000256" key="1">
    <source>
        <dbReference type="ARBA" id="ARBA00004123"/>
    </source>
</evidence>
<dbReference type="Proteomes" id="UP000244406">
    <property type="component" value="Unassembled WGS sequence"/>
</dbReference>
<dbReference type="EMBL" id="PKFP01000005">
    <property type="protein sequence ID" value="PVH16532.1"/>
    <property type="molecule type" value="Genomic_DNA"/>
</dbReference>
<dbReference type="InterPro" id="IPR012677">
    <property type="entry name" value="Nucleotide-bd_a/b_plait_sf"/>
</dbReference>
<evidence type="ECO:0000256" key="2">
    <source>
        <dbReference type="ARBA" id="ARBA00023242"/>
    </source>
</evidence>
<dbReference type="VEuPathDB" id="FungiDB:CXQ87_004826"/>
<keyword evidence="7" id="KW-1185">Reference proteome</keyword>
<dbReference type="PANTHER" id="PTHR48033:SF10">
    <property type="entry name" value="RNA-BINDING PROTEIN SQUID"/>
    <property type="match status" value="1"/>
</dbReference>
<gene>
    <name evidence="6" type="ORF">CXQ87_004826</name>
</gene>
<feature type="compositionally biased region" description="Basic residues" evidence="4">
    <location>
        <begin position="182"/>
        <end position="200"/>
    </location>
</feature>
<dbReference type="PROSITE" id="PS50102">
    <property type="entry name" value="RRM"/>
    <property type="match status" value="1"/>
</dbReference>
<evidence type="ECO:0000256" key="4">
    <source>
        <dbReference type="SAM" id="MobiDB-lite"/>
    </source>
</evidence>
<dbReference type="GO" id="GO:0010468">
    <property type="term" value="P:regulation of gene expression"/>
    <property type="evidence" value="ECO:0007669"/>
    <property type="project" value="TreeGrafter"/>
</dbReference>
<comment type="subcellular location">
    <subcellularLocation>
        <location evidence="1">Nucleus</location>
    </subcellularLocation>
</comment>
<dbReference type="RefSeq" id="XP_025337472.1">
    <property type="nucleotide sequence ID" value="XM_025483259.1"/>
</dbReference>
<keyword evidence="3" id="KW-0694">RNA-binding</keyword>
<dbReference type="Gene3D" id="3.30.70.330">
    <property type="match status" value="1"/>
</dbReference>
<feature type="region of interest" description="Disordered" evidence="4">
    <location>
        <begin position="153"/>
        <end position="232"/>
    </location>
</feature>
<feature type="region of interest" description="Disordered" evidence="4">
    <location>
        <begin position="1"/>
        <end position="75"/>
    </location>
</feature>
<accession>A0A2V1AFN2</accession>
<evidence type="ECO:0000256" key="3">
    <source>
        <dbReference type="PROSITE-ProRule" id="PRU00176"/>
    </source>
</evidence>
<dbReference type="GO" id="GO:0000785">
    <property type="term" value="C:chromatin"/>
    <property type="evidence" value="ECO:0007669"/>
    <property type="project" value="TreeGrafter"/>
</dbReference>
<organism evidence="6 7">
    <name type="scientific">Candidozyma duobushaemuli</name>
    <dbReference type="NCBI Taxonomy" id="1231522"/>
    <lineage>
        <taxon>Eukaryota</taxon>
        <taxon>Fungi</taxon>
        <taxon>Dikarya</taxon>
        <taxon>Ascomycota</taxon>
        <taxon>Saccharomycotina</taxon>
        <taxon>Pichiomycetes</taxon>
        <taxon>Metschnikowiaceae</taxon>
        <taxon>Candidozyma</taxon>
    </lineage>
</organism>
<evidence type="ECO:0000313" key="7">
    <source>
        <dbReference type="Proteomes" id="UP000244406"/>
    </source>
</evidence>
<dbReference type="InterPro" id="IPR035979">
    <property type="entry name" value="RBD_domain_sf"/>
</dbReference>
<feature type="compositionally biased region" description="Basic and acidic residues" evidence="4">
    <location>
        <begin position="56"/>
        <end position="75"/>
    </location>
</feature>
<keyword evidence="2" id="KW-0539">Nucleus</keyword>
<proteinExistence type="predicted"/>
<evidence type="ECO:0000313" key="6">
    <source>
        <dbReference type="EMBL" id="PVH16532.1"/>
    </source>
</evidence>
<reference evidence="6 7" key="1">
    <citation type="submission" date="2017-12" db="EMBL/GenBank/DDBJ databases">
        <title>Genome Sequence of the Amphotericin B-resistant Candida duobushaemulonii strain, B09383.</title>
        <authorList>
            <person name="Chow N.A."/>
            <person name="Gade L."/>
            <person name="Batra D."/>
            <person name="Rowe L.A."/>
            <person name="Loparev V.N."/>
            <person name="Litvintseva A.P."/>
        </authorList>
    </citation>
    <scope>NUCLEOTIDE SEQUENCE [LARGE SCALE GENOMIC DNA]</scope>
    <source>
        <strain evidence="6 7">B09383</strain>
    </source>
</reference>
<feature type="compositionally biased region" description="Polar residues" evidence="4">
    <location>
        <begin position="1"/>
        <end position="13"/>
    </location>
</feature>
<dbReference type="InterPro" id="IPR000504">
    <property type="entry name" value="RRM_dom"/>
</dbReference>
<dbReference type="PANTHER" id="PTHR48033">
    <property type="entry name" value="RNA-BINDING (RRM/RBD/RNP MOTIFS) FAMILY PROTEIN"/>
    <property type="match status" value="1"/>
</dbReference>
<dbReference type="GO" id="GO:0003723">
    <property type="term" value="F:RNA binding"/>
    <property type="evidence" value="ECO:0007669"/>
    <property type="project" value="UniProtKB-UniRule"/>
</dbReference>
<sequence length="232" mass="25077">MSVIEDSTATSSIPAGEATELQKSVTEESIAAVDESSNGESSKTDLDISEDDEAGDERPNGVAIEEKGQSKMPEEYRPATRTIYVGNLNFRVEPRHVEDLFSFAGPITKVKLVSQPVTRRPCGYGFVTFENEESVERAIEKLDKAEFWSRPLSVKKKEVVRPDQEPSDSARGSDSDSNRGSFRGRGKGRGRGGGRGRGRGFRGGFRGGRGGRGSSAPTETTPKTEEQSASIA</sequence>
<dbReference type="SUPFAM" id="SSF54928">
    <property type="entry name" value="RNA-binding domain, RBD"/>
    <property type="match status" value="1"/>
</dbReference>
<name>A0A2V1AFN2_9ASCO</name>
<dbReference type="CDD" id="cd00590">
    <property type="entry name" value="RRM_SF"/>
    <property type="match status" value="1"/>
</dbReference>
<feature type="compositionally biased region" description="Polar residues" evidence="4">
    <location>
        <begin position="216"/>
        <end position="232"/>
    </location>
</feature>
<feature type="compositionally biased region" description="Gly residues" evidence="4">
    <location>
        <begin position="201"/>
        <end position="213"/>
    </location>
</feature>